<protein>
    <submittedName>
        <fullName evidence="1">Uncharacterized protein</fullName>
    </submittedName>
</protein>
<dbReference type="Proteomes" id="UP000712080">
    <property type="component" value="Unassembled WGS sequence"/>
</dbReference>
<dbReference type="EMBL" id="JAAMPU010000108">
    <property type="protein sequence ID" value="NMH29674.1"/>
    <property type="molecule type" value="Genomic_DNA"/>
</dbReference>
<name>A0A972FUP9_9FLAO</name>
<dbReference type="RefSeq" id="WP_169528751.1">
    <property type="nucleotide sequence ID" value="NZ_JAAMPU010000108.1"/>
</dbReference>
<proteinExistence type="predicted"/>
<sequence>MKARILLIVFLMVSVAGYSNHIPKPSVLFSITEKILAQAQQFLFASTDKPAKATKAKPVIKVKAKAPLTVPVEAITPPDKPEVVTTTTITVKTVTIKRDGMFIVCEQ</sequence>
<evidence type="ECO:0000313" key="2">
    <source>
        <dbReference type="Proteomes" id="UP000712080"/>
    </source>
</evidence>
<organism evidence="1 2">
    <name type="scientific">Flavobacterium silvaticum</name>
    <dbReference type="NCBI Taxonomy" id="1852020"/>
    <lineage>
        <taxon>Bacteria</taxon>
        <taxon>Pseudomonadati</taxon>
        <taxon>Bacteroidota</taxon>
        <taxon>Flavobacteriia</taxon>
        <taxon>Flavobacteriales</taxon>
        <taxon>Flavobacteriaceae</taxon>
        <taxon>Flavobacterium</taxon>
    </lineage>
</organism>
<accession>A0A972FUP9</accession>
<evidence type="ECO:0000313" key="1">
    <source>
        <dbReference type="EMBL" id="NMH29674.1"/>
    </source>
</evidence>
<reference evidence="1" key="1">
    <citation type="submission" date="2020-02" db="EMBL/GenBank/DDBJ databases">
        <title>Flavobacterium sp. genome.</title>
        <authorList>
            <person name="Jung H.S."/>
            <person name="Baek J.H."/>
            <person name="Jeon C.O."/>
        </authorList>
    </citation>
    <scope>NUCLEOTIDE SEQUENCE</scope>
    <source>
        <strain evidence="1">SE-s28</strain>
    </source>
</reference>
<dbReference type="AlphaFoldDB" id="A0A972FUP9"/>
<keyword evidence="2" id="KW-1185">Reference proteome</keyword>
<gene>
    <name evidence="1" type="ORF">G6047_16665</name>
</gene>
<comment type="caution">
    <text evidence="1">The sequence shown here is derived from an EMBL/GenBank/DDBJ whole genome shotgun (WGS) entry which is preliminary data.</text>
</comment>